<evidence type="ECO:0000313" key="4">
    <source>
        <dbReference type="EMBL" id="MBB1126027.1"/>
    </source>
</evidence>
<keyword evidence="2" id="KW-0119">Carbohydrate metabolism</keyword>
<evidence type="ECO:0000256" key="1">
    <source>
        <dbReference type="ARBA" id="ARBA00006821"/>
    </source>
</evidence>
<evidence type="ECO:0000259" key="3">
    <source>
        <dbReference type="Pfam" id="PF03065"/>
    </source>
</evidence>
<dbReference type="GO" id="GO:0005975">
    <property type="term" value="P:carbohydrate metabolic process"/>
    <property type="evidence" value="ECO:0007669"/>
    <property type="project" value="InterPro"/>
</dbReference>
<organism evidence="4 5">
    <name type="scientific">Thiospirillum jenense</name>
    <dbReference type="NCBI Taxonomy" id="1653858"/>
    <lineage>
        <taxon>Bacteria</taxon>
        <taxon>Pseudomonadati</taxon>
        <taxon>Pseudomonadota</taxon>
        <taxon>Gammaproteobacteria</taxon>
        <taxon>Chromatiales</taxon>
        <taxon>Chromatiaceae</taxon>
        <taxon>Thiospirillum</taxon>
    </lineage>
</organism>
<dbReference type="InterPro" id="IPR052046">
    <property type="entry name" value="GH57_Enzymes"/>
</dbReference>
<dbReference type="SUPFAM" id="SSF88713">
    <property type="entry name" value="Glycoside hydrolase/deacetylase"/>
    <property type="match status" value="1"/>
</dbReference>
<comment type="similarity">
    <text evidence="1">Belongs to the glycosyl hydrolase 57 family.</text>
</comment>
<dbReference type="EMBL" id="JABVCQ010000012">
    <property type="protein sequence ID" value="MBB1126027.1"/>
    <property type="molecule type" value="Genomic_DNA"/>
</dbReference>
<dbReference type="PANTHER" id="PTHR36306:SF5">
    <property type="entry name" value="SLR1535 PROTEIN"/>
    <property type="match status" value="1"/>
</dbReference>
<evidence type="ECO:0000256" key="2">
    <source>
        <dbReference type="ARBA" id="ARBA00023277"/>
    </source>
</evidence>
<reference evidence="4 5" key="1">
    <citation type="journal article" date="2020" name="Arch. Microbiol.">
        <title>The genome sequence of the giant phototrophic gammaproteobacterium Thiospirillum jenense gives insight into its physiological properties and phylogenetic relationships.</title>
        <authorList>
            <person name="Imhoff J.F."/>
            <person name="Meyer T.E."/>
            <person name="Kyndt J.A."/>
        </authorList>
    </citation>
    <scope>NUCLEOTIDE SEQUENCE [LARGE SCALE GENOMIC DNA]</scope>
    <source>
        <strain evidence="4 5">DSM 216</strain>
    </source>
</reference>
<dbReference type="Pfam" id="PF03065">
    <property type="entry name" value="Glyco_hydro_57"/>
    <property type="match status" value="1"/>
</dbReference>
<name>A0A839HFY1_9GAMM</name>
<dbReference type="Gene3D" id="3.20.110.20">
    <property type="match status" value="1"/>
</dbReference>
<dbReference type="AlphaFoldDB" id="A0A839HFY1"/>
<feature type="domain" description="Glycoside hydrolase family 57 N-terminal" evidence="3">
    <location>
        <begin position="53"/>
        <end position="200"/>
    </location>
</feature>
<sequence>MNGDTFFHALGLQMHQPAGNLRRLIDENPWEAEQIIRCYQRPLRFVQYYGDVARLHVGFSGVLLEQLRSPDIIDRYRHLVDLPQLLADYRDNPNIELLGTGYFHPIFPAIPPADWNEQLTAGRDMMTATFGRQPRGFFPPEMAFSMDMIPALVQAGYDYVVVDDTYVHPQDGVIDPFRPYRACHDGYCVSIVPCDRALSDAQQSGLDPTWLEHEVRERVAASPRPHEPRLISTWCAGENGGWFRQLHEHAGFFGFYFAPYMERVRSSHYPLRPVLLSEYLGWQRPSCSARVRASAWDLSHQARFEFSNWDVTPHQQQIAVIINGLSQRYWGLIGRGAAQLPDLTSELMTARRLVLETQTSCYLCWDNAWLSHLEQLIQQAAALLDQLEQRLSV</sequence>
<proteinExistence type="inferred from homology"/>
<dbReference type="PANTHER" id="PTHR36306">
    <property type="entry name" value="ALPHA-AMYLASE-RELATED-RELATED"/>
    <property type="match status" value="1"/>
</dbReference>
<keyword evidence="5" id="KW-1185">Reference proteome</keyword>
<dbReference type="GO" id="GO:0003824">
    <property type="term" value="F:catalytic activity"/>
    <property type="evidence" value="ECO:0007669"/>
    <property type="project" value="InterPro"/>
</dbReference>
<evidence type="ECO:0000313" key="5">
    <source>
        <dbReference type="Proteomes" id="UP000548632"/>
    </source>
</evidence>
<dbReference type="Proteomes" id="UP000548632">
    <property type="component" value="Unassembled WGS sequence"/>
</dbReference>
<accession>A0A839HFY1</accession>
<protein>
    <submittedName>
        <fullName evidence="4">Polysaccharide deacetylase family protein</fullName>
    </submittedName>
</protein>
<comment type="caution">
    <text evidence="4">The sequence shown here is derived from an EMBL/GenBank/DDBJ whole genome shotgun (WGS) entry which is preliminary data.</text>
</comment>
<dbReference type="InterPro" id="IPR011330">
    <property type="entry name" value="Glyco_hydro/deAcase_b/a-brl"/>
</dbReference>
<dbReference type="RefSeq" id="WP_182583650.1">
    <property type="nucleotide sequence ID" value="NZ_JABVCQ010000012.1"/>
</dbReference>
<gene>
    <name evidence="4" type="ORF">HUK38_07255</name>
</gene>
<dbReference type="InterPro" id="IPR004300">
    <property type="entry name" value="Glyco_hydro_57_N"/>
</dbReference>